<dbReference type="EMBL" id="MLFT02000001">
    <property type="protein sequence ID" value="PHT60117.1"/>
    <property type="molecule type" value="Genomic_DNA"/>
</dbReference>
<gene>
    <name evidence="6" type="ORF">CQW23_02480</name>
</gene>
<dbReference type="AlphaFoldDB" id="A0A2G2XRJ5"/>
<comment type="similarity">
    <text evidence="3">Belongs to the NPH3 family.</text>
</comment>
<evidence type="ECO:0000256" key="2">
    <source>
        <dbReference type="ARBA" id="ARBA00022786"/>
    </source>
</evidence>
<organism evidence="6 7">
    <name type="scientific">Capsicum baccatum</name>
    <name type="common">Peruvian pepper</name>
    <dbReference type="NCBI Taxonomy" id="33114"/>
    <lineage>
        <taxon>Eukaryota</taxon>
        <taxon>Viridiplantae</taxon>
        <taxon>Streptophyta</taxon>
        <taxon>Embryophyta</taxon>
        <taxon>Tracheophyta</taxon>
        <taxon>Spermatophyta</taxon>
        <taxon>Magnoliopsida</taxon>
        <taxon>eudicotyledons</taxon>
        <taxon>Gunneridae</taxon>
        <taxon>Pentapetalae</taxon>
        <taxon>asterids</taxon>
        <taxon>lamiids</taxon>
        <taxon>Solanales</taxon>
        <taxon>Solanaceae</taxon>
        <taxon>Solanoideae</taxon>
        <taxon>Capsiceae</taxon>
        <taxon>Capsicum</taxon>
    </lineage>
</organism>
<dbReference type="InterPro" id="IPR000210">
    <property type="entry name" value="BTB/POZ_dom"/>
</dbReference>
<dbReference type="PANTHER" id="PTHR32370">
    <property type="entry name" value="OS12G0117600 PROTEIN"/>
    <property type="match status" value="1"/>
</dbReference>
<comment type="caution">
    <text evidence="6">The sequence shown here is derived from an EMBL/GenBank/DDBJ whole genome shotgun (WGS) entry which is preliminary data.</text>
</comment>
<keyword evidence="7" id="KW-1185">Reference proteome</keyword>
<evidence type="ECO:0000256" key="3">
    <source>
        <dbReference type="PROSITE-ProRule" id="PRU00982"/>
    </source>
</evidence>
<dbReference type="PROSITE" id="PS51649">
    <property type="entry name" value="NPH3"/>
    <property type="match status" value="1"/>
</dbReference>
<dbReference type="InterPro" id="IPR043454">
    <property type="entry name" value="NPH3/RPT2-like"/>
</dbReference>
<dbReference type="UniPathway" id="UPA00143"/>
<proteinExistence type="inferred from homology"/>
<dbReference type="SUPFAM" id="SSF54695">
    <property type="entry name" value="POZ domain"/>
    <property type="match status" value="1"/>
</dbReference>
<dbReference type="Pfam" id="PF03000">
    <property type="entry name" value="NPH3"/>
    <property type="match status" value="1"/>
</dbReference>
<feature type="domain" description="NPH3" evidence="5">
    <location>
        <begin position="167"/>
        <end position="394"/>
    </location>
</feature>
<reference evidence="7" key="2">
    <citation type="journal article" date="2017" name="J. Anim. Genet.">
        <title>Multiple reference genome sequences of hot pepper reveal the massive evolution of plant disease resistance genes by retroduplication.</title>
        <authorList>
            <person name="Kim S."/>
            <person name="Park J."/>
            <person name="Yeom S.-I."/>
            <person name="Kim Y.-M."/>
            <person name="Seo E."/>
            <person name="Kim K.-T."/>
            <person name="Kim M.-S."/>
            <person name="Lee J.M."/>
            <person name="Cheong K."/>
            <person name="Shin H.-S."/>
            <person name="Kim S.-B."/>
            <person name="Han K."/>
            <person name="Lee J."/>
            <person name="Park M."/>
            <person name="Lee H.-A."/>
            <person name="Lee H.-Y."/>
            <person name="Lee Y."/>
            <person name="Oh S."/>
            <person name="Lee J.H."/>
            <person name="Choi E."/>
            <person name="Choi E."/>
            <person name="Lee S.E."/>
            <person name="Jeon J."/>
            <person name="Kim H."/>
            <person name="Choi G."/>
            <person name="Song H."/>
            <person name="Lee J."/>
            <person name="Lee S.-C."/>
            <person name="Kwon J.-K."/>
            <person name="Lee H.-Y."/>
            <person name="Koo N."/>
            <person name="Hong Y."/>
            <person name="Kim R.W."/>
            <person name="Kang W.-H."/>
            <person name="Huh J.H."/>
            <person name="Kang B.-C."/>
            <person name="Yang T.-J."/>
            <person name="Lee Y.-H."/>
            <person name="Bennetzen J.L."/>
            <person name="Choi D."/>
        </authorList>
    </citation>
    <scope>NUCLEOTIDE SEQUENCE [LARGE SCALE GENOMIC DNA]</scope>
    <source>
        <strain evidence="7">cv. PBC81</strain>
    </source>
</reference>
<dbReference type="Gene3D" id="3.30.710.10">
    <property type="entry name" value="Potassium Channel Kv1.1, Chain A"/>
    <property type="match status" value="1"/>
</dbReference>
<name>A0A2G2XRJ5_CAPBA</name>
<feature type="domain" description="BTB" evidence="4">
    <location>
        <begin position="35"/>
        <end position="103"/>
    </location>
</feature>
<evidence type="ECO:0000259" key="4">
    <source>
        <dbReference type="PROSITE" id="PS50097"/>
    </source>
</evidence>
<dbReference type="InterPro" id="IPR027356">
    <property type="entry name" value="NPH3_dom"/>
</dbReference>
<evidence type="ECO:0000313" key="7">
    <source>
        <dbReference type="Proteomes" id="UP000224567"/>
    </source>
</evidence>
<dbReference type="OrthoDB" id="624345at2759"/>
<dbReference type="GO" id="GO:0016567">
    <property type="term" value="P:protein ubiquitination"/>
    <property type="evidence" value="ECO:0007669"/>
    <property type="project" value="UniProtKB-UniPathway"/>
</dbReference>
<evidence type="ECO:0000259" key="5">
    <source>
        <dbReference type="PROSITE" id="PS51649"/>
    </source>
</evidence>
<keyword evidence="2" id="KW-0833">Ubl conjugation pathway</keyword>
<sequence>MLSEELRFHRLNLDSFKTPYIQHCILEMTISDVSSDLTIEVRSTSFALHKFPLVSQSGRTRKLLLEAKDTNVSRINLTGLPGGSNAFELAVKFCYGVNVEITISNVVLLKCAARFIEMIEDISEKNLEIRTELFLKDVIFPNISNSISVLHRCEILPSCVDSETPSDWWGKSLAMLNLGFFQRVLSAVKIKGLKQDIISRILINYAKNSLQGLFIKDPQLVKESFLDLDLQKRQRIIVEIIAGLLPTQSKKNAVPMAFLSSLLKSAIAASTSIFCSSDLERRIGLQLDQAILEDILIPANPHGNNHNPLYDIDSILRIFSFFLKLKTFAQEAKVYSLTALIRLLTYMQLLPHGQNFRKLLKLKTFVQEATVYSLIALIRLLTYMQLLPHGQDLV</sequence>
<dbReference type="InterPro" id="IPR011333">
    <property type="entry name" value="SKP1/BTB/POZ_sf"/>
</dbReference>
<accession>A0A2G2XRJ5</accession>
<protein>
    <submittedName>
        <fullName evidence="6">BTB/POZ domain-containing protein</fullName>
    </submittedName>
</protein>
<evidence type="ECO:0000256" key="1">
    <source>
        <dbReference type="ARBA" id="ARBA00004906"/>
    </source>
</evidence>
<evidence type="ECO:0000313" key="6">
    <source>
        <dbReference type="EMBL" id="PHT60117.1"/>
    </source>
</evidence>
<dbReference type="PROSITE" id="PS50097">
    <property type="entry name" value="BTB"/>
    <property type="match status" value="1"/>
</dbReference>
<reference evidence="6 7" key="1">
    <citation type="journal article" date="2017" name="Genome Biol.">
        <title>New reference genome sequences of hot pepper reveal the massive evolution of plant disease-resistance genes by retroduplication.</title>
        <authorList>
            <person name="Kim S."/>
            <person name="Park J."/>
            <person name="Yeom S.I."/>
            <person name="Kim Y.M."/>
            <person name="Seo E."/>
            <person name="Kim K.T."/>
            <person name="Kim M.S."/>
            <person name="Lee J.M."/>
            <person name="Cheong K."/>
            <person name="Shin H.S."/>
            <person name="Kim S.B."/>
            <person name="Han K."/>
            <person name="Lee J."/>
            <person name="Park M."/>
            <person name="Lee H.A."/>
            <person name="Lee H.Y."/>
            <person name="Lee Y."/>
            <person name="Oh S."/>
            <person name="Lee J.H."/>
            <person name="Choi E."/>
            <person name="Choi E."/>
            <person name="Lee S.E."/>
            <person name="Jeon J."/>
            <person name="Kim H."/>
            <person name="Choi G."/>
            <person name="Song H."/>
            <person name="Lee J."/>
            <person name="Lee S.C."/>
            <person name="Kwon J.K."/>
            <person name="Lee H.Y."/>
            <person name="Koo N."/>
            <person name="Hong Y."/>
            <person name="Kim R.W."/>
            <person name="Kang W.H."/>
            <person name="Huh J.H."/>
            <person name="Kang B.C."/>
            <person name="Yang T.J."/>
            <person name="Lee Y.H."/>
            <person name="Bennetzen J.L."/>
            <person name="Choi D."/>
        </authorList>
    </citation>
    <scope>NUCLEOTIDE SEQUENCE [LARGE SCALE GENOMIC DNA]</scope>
    <source>
        <strain evidence="7">cv. PBC81</strain>
    </source>
</reference>
<comment type="pathway">
    <text evidence="1">Protein modification; protein ubiquitination.</text>
</comment>
<dbReference type="Proteomes" id="UP000224567">
    <property type="component" value="Unassembled WGS sequence"/>
</dbReference>